<dbReference type="EMBL" id="JAMRDG010000002">
    <property type="protein sequence ID" value="KAJ3684903.1"/>
    <property type="molecule type" value="Genomic_DNA"/>
</dbReference>
<proteinExistence type="predicted"/>
<dbReference type="AlphaFoldDB" id="A0AAD5WDH5"/>
<reference evidence="9 10" key="1">
    <citation type="journal article" date="2022" name="Cell">
        <title>Repeat-based holocentromeres influence genome architecture and karyotype evolution.</title>
        <authorList>
            <person name="Hofstatter P.G."/>
            <person name="Thangavel G."/>
            <person name="Lux T."/>
            <person name="Neumann P."/>
            <person name="Vondrak T."/>
            <person name="Novak P."/>
            <person name="Zhang M."/>
            <person name="Costa L."/>
            <person name="Castellani M."/>
            <person name="Scott A."/>
            <person name="Toegelov H."/>
            <person name="Fuchs J."/>
            <person name="Mata-Sucre Y."/>
            <person name="Dias Y."/>
            <person name="Vanzela A.L.L."/>
            <person name="Huettel B."/>
            <person name="Almeida C.C.S."/>
            <person name="Simkova H."/>
            <person name="Souza G."/>
            <person name="Pedrosa-Harand A."/>
            <person name="Macas J."/>
            <person name="Mayer K.F.X."/>
            <person name="Houben A."/>
            <person name="Marques A."/>
        </authorList>
    </citation>
    <scope>NUCLEOTIDE SEQUENCE [LARGE SCALE GENOMIC DNA]</scope>
    <source>
        <strain evidence="9">RhyTen1mFocal</strain>
    </source>
</reference>
<dbReference type="GO" id="GO:0009617">
    <property type="term" value="P:response to bacterium"/>
    <property type="evidence" value="ECO:0007669"/>
    <property type="project" value="InterPro"/>
</dbReference>
<keyword evidence="2 6" id="KW-0812">Transmembrane</keyword>
<evidence type="ECO:0000313" key="10">
    <source>
        <dbReference type="Proteomes" id="UP001210211"/>
    </source>
</evidence>
<dbReference type="PROSITE" id="PS50845">
    <property type="entry name" value="RETICULON"/>
    <property type="match status" value="1"/>
</dbReference>
<evidence type="ECO:0000256" key="7">
    <source>
        <dbReference type="SAM" id="MobiDB-lite"/>
    </source>
</evidence>
<keyword evidence="3 6" id="KW-0256">Endoplasmic reticulum</keyword>
<protein>
    <recommendedName>
        <fullName evidence="6">Reticulon-like protein</fullName>
    </recommendedName>
</protein>
<feature type="compositionally biased region" description="Basic and acidic residues" evidence="7">
    <location>
        <begin position="15"/>
        <end position="29"/>
    </location>
</feature>
<comment type="subcellular location">
    <subcellularLocation>
        <location evidence="1 6">Endoplasmic reticulum membrane</location>
        <topology evidence="1 6">Multi-pass membrane protein</topology>
    </subcellularLocation>
</comment>
<feature type="transmembrane region" description="Helical" evidence="6">
    <location>
        <begin position="184"/>
        <end position="217"/>
    </location>
</feature>
<evidence type="ECO:0000313" key="9">
    <source>
        <dbReference type="EMBL" id="KAJ3684903.1"/>
    </source>
</evidence>
<dbReference type="GO" id="GO:0005789">
    <property type="term" value="C:endoplasmic reticulum membrane"/>
    <property type="evidence" value="ECO:0007669"/>
    <property type="project" value="UniProtKB-SubCell"/>
</dbReference>
<dbReference type="Proteomes" id="UP001210211">
    <property type="component" value="Unassembled WGS sequence"/>
</dbReference>
<feature type="transmembrane region" description="Helical" evidence="6">
    <location>
        <begin position="111"/>
        <end position="130"/>
    </location>
</feature>
<sequence length="265" mass="29627">MAEHKEESESVVESMMEKISEKIHGHDDSSSSSDSDDEKSKVSSAAASASEAMKEMKKKVYRLFGRETPVHACFGGGKPADLILWRNKKLSASVLGGATLVWILFEVLEYRLLTLMAHCFIMSLAGLFIYSKALTFVHKSAPNIPEVSVPEDLTVKIARSLSYEINRAFAVLRQIGLGHDLKKFLMVLGGLWFVSILGSSCSFLTLFYILFVLLYTLPVLYEKYEDKVDAYAEKASIEAKKYYAIANEKYLSKIPKGPLKEKKSD</sequence>
<dbReference type="InterPro" id="IPR045064">
    <property type="entry name" value="Reticulon-like"/>
</dbReference>
<keyword evidence="5 6" id="KW-0472">Membrane</keyword>
<accession>A0AAD5WDH5</accession>
<comment type="caution">
    <text evidence="9">The sequence shown here is derived from an EMBL/GenBank/DDBJ whole genome shotgun (WGS) entry which is preliminary data.</text>
</comment>
<evidence type="ECO:0000259" key="8">
    <source>
        <dbReference type="PROSITE" id="PS50845"/>
    </source>
</evidence>
<feature type="transmembrane region" description="Helical" evidence="6">
    <location>
        <begin position="90"/>
        <end position="105"/>
    </location>
</feature>
<evidence type="ECO:0000256" key="2">
    <source>
        <dbReference type="ARBA" id="ARBA00022692"/>
    </source>
</evidence>
<organism evidence="9 10">
    <name type="scientific">Rhynchospora tenuis</name>
    <dbReference type="NCBI Taxonomy" id="198213"/>
    <lineage>
        <taxon>Eukaryota</taxon>
        <taxon>Viridiplantae</taxon>
        <taxon>Streptophyta</taxon>
        <taxon>Embryophyta</taxon>
        <taxon>Tracheophyta</taxon>
        <taxon>Spermatophyta</taxon>
        <taxon>Magnoliopsida</taxon>
        <taxon>Liliopsida</taxon>
        <taxon>Poales</taxon>
        <taxon>Cyperaceae</taxon>
        <taxon>Cyperoideae</taxon>
        <taxon>Rhynchosporeae</taxon>
        <taxon>Rhynchospora</taxon>
    </lineage>
</organism>
<dbReference type="PANTHER" id="PTHR10994:SF190">
    <property type="entry name" value="RETICULON-LIKE PROTEIN"/>
    <property type="match status" value="1"/>
</dbReference>
<keyword evidence="10" id="KW-1185">Reference proteome</keyword>
<name>A0AAD5WDH5_9POAL</name>
<evidence type="ECO:0000256" key="6">
    <source>
        <dbReference type="RuleBase" id="RU363132"/>
    </source>
</evidence>
<dbReference type="Pfam" id="PF02453">
    <property type="entry name" value="Reticulon"/>
    <property type="match status" value="1"/>
</dbReference>
<evidence type="ECO:0000256" key="5">
    <source>
        <dbReference type="ARBA" id="ARBA00023136"/>
    </source>
</evidence>
<evidence type="ECO:0000256" key="3">
    <source>
        <dbReference type="ARBA" id="ARBA00022824"/>
    </source>
</evidence>
<evidence type="ECO:0000256" key="1">
    <source>
        <dbReference type="ARBA" id="ARBA00004477"/>
    </source>
</evidence>
<gene>
    <name evidence="9" type="ORF">LUZ61_014067</name>
</gene>
<evidence type="ECO:0000256" key="4">
    <source>
        <dbReference type="ARBA" id="ARBA00022989"/>
    </source>
</evidence>
<keyword evidence="4 6" id="KW-1133">Transmembrane helix</keyword>
<feature type="region of interest" description="Disordered" evidence="7">
    <location>
        <begin position="1"/>
        <end position="50"/>
    </location>
</feature>
<feature type="domain" description="Reticulon" evidence="8">
    <location>
        <begin position="79"/>
        <end position="265"/>
    </location>
</feature>
<dbReference type="PANTHER" id="PTHR10994">
    <property type="entry name" value="RETICULON"/>
    <property type="match status" value="1"/>
</dbReference>
<dbReference type="InterPro" id="IPR003388">
    <property type="entry name" value="Reticulon"/>
</dbReference>